<dbReference type="PRINTS" id="PR00039">
    <property type="entry name" value="HTHLYSR"/>
</dbReference>
<dbReference type="SUPFAM" id="SSF53850">
    <property type="entry name" value="Periplasmic binding protein-like II"/>
    <property type="match status" value="1"/>
</dbReference>
<proteinExistence type="inferred from homology"/>
<gene>
    <name evidence="6" type="ORF">H5993_01505</name>
</gene>
<dbReference type="Gene3D" id="3.40.190.10">
    <property type="entry name" value="Periplasmic binding protein-like II"/>
    <property type="match status" value="2"/>
</dbReference>
<keyword evidence="2" id="KW-0805">Transcription regulation</keyword>
<evidence type="ECO:0000313" key="7">
    <source>
        <dbReference type="Proteomes" id="UP000776629"/>
    </source>
</evidence>
<dbReference type="InterPro" id="IPR036390">
    <property type="entry name" value="WH_DNA-bd_sf"/>
</dbReference>
<comment type="similarity">
    <text evidence="1">Belongs to the LysR transcriptional regulatory family.</text>
</comment>
<accession>A0ABS2ELW5</accession>
<evidence type="ECO:0000256" key="2">
    <source>
        <dbReference type="ARBA" id="ARBA00023015"/>
    </source>
</evidence>
<dbReference type="Gene3D" id="1.10.10.10">
    <property type="entry name" value="Winged helix-like DNA-binding domain superfamily/Winged helix DNA-binding domain"/>
    <property type="match status" value="1"/>
</dbReference>
<dbReference type="CDD" id="cd05466">
    <property type="entry name" value="PBP2_LTTR_substrate"/>
    <property type="match status" value="1"/>
</dbReference>
<dbReference type="InterPro" id="IPR005119">
    <property type="entry name" value="LysR_subst-bd"/>
</dbReference>
<evidence type="ECO:0000256" key="4">
    <source>
        <dbReference type="ARBA" id="ARBA00023163"/>
    </source>
</evidence>
<dbReference type="InterPro" id="IPR036388">
    <property type="entry name" value="WH-like_DNA-bd_sf"/>
</dbReference>
<dbReference type="PANTHER" id="PTHR30346:SF28">
    <property type="entry name" value="HTH-TYPE TRANSCRIPTIONAL REGULATOR CYNR"/>
    <property type="match status" value="1"/>
</dbReference>
<sequence>MLLRQLDYFIKVVDNQSFTKAADAAFISQSAISQQIRALEQELGVKLLKRHNRSFSLTSAGNYLYRHGPALLAAADQLKKATINVGKHEVGELTIGYPKNYDGVELGRVVGSFSQLFPQIQLSITAEDHVEMLRKLQNKELDIAFVGDRHDLPAEFHQELLSNARYYIEISSENQVANQISVTLNDVANKPCIVVCSKGQAAEEARFYREKLGVDGEFKFVDSLAEAQMLVVANQGYLLVNEVGHWQPTGSLINRVAVTEADGHMMVQPYCILWQEEQISAAVDEFIQLLMNLLRNPD</sequence>
<keyword evidence="3" id="KW-0238">DNA-binding</keyword>
<dbReference type="SUPFAM" id="SSF46785">
    <property type="entry name" value="Winged helix' DNA-binding domain"/>
    <property type="match status" value="1"/>
</dbReference>
<evidence type="ECO:0000259" key="5">
    <source>
        <dbReference type="PROSITE" id="PS50931"/>
    </source>
</evidence>
<dbReference type="InterPro" id="IPR000847">
    <property type="entry name" value="LysR_HTH_N"/>
</dbReference>
<reference evidence="6 7" key="1">
    <citation type="journal article" date="2021" name="Sci. Rep.">
        <title>The distribution of antibiotic resistance genes in chicken gut microbiota commensals.</title>
        <authorList>
            <person name="Juricova H."/>
            <person name="Matiasovicova J."/>
            <person name="Kubasova T."/>
            <person name="Cejkova D."/>
            <person name="Rychlik I."/>
        </authorList>
    </citation>
    <scope>NUCLEOTIDE SEQUENCE [LARGE SCALE GENOMIC DNA]</scope>
    <source>
        <strain evidence="6 7">An810</strain>
    </source>
</reference>
<comment type="caution">
    <text evidence="6">The sequence shown here is derived from an EMBL/GenBank/DDBJ whole genome shotgun (WGS) entry which is preliminary data.</text>
</comment>
<evidence type="ECO:0000256" key="1">
    <source>
        <dbReference type="ARBA" id="ARBA00009437"/>
    </source>
</evidence>
<dbReference type="Pfam" id="PF00126">
    <property type="entry name" value="HTH_1"/>
    <property type="match status" value="1"/>
</dbReference>
<dbReference type="EMBL" id="JACJJQ010000004">
    <property type="protein sequence ID" value="MBM6753444.1"/>
    <property type="molecule type" value="Genomic_DNA"/>
</dbReference>
<dbReference type="Pfam" id="PF03466">
    <property type="entry name" value="LysR_substrate"/>
    <property type="match status" value="1"/>
</dbReference>
<feature type="domain" description="HTH lysR-type" evidence="5">
    <location>
        <begin position="1"/>
        <end position="58"/>
    </location>
</feature>
<evidence type="ECO:0000256" key="3">
    <source>
        <dbReference type="ARBA" id="ARBA00023125"/>
    </source>
</evidence>
<protein>
    <submittedName>
        <fullName evidence="6">LysR family transcriptional regulator</fullName>
    </submittedName>
</protein>
<name>A0ABS2ELW5_9LACO</name>
<dbReference type="RefSeq" id="WP_204775963.1">
    <property type="nucleotide sequence ID" value="NZ_JACJJQ010000004.1"/>
</dbReference>
<dbReference type="Proteomes" id="UP000776629">
    <property type="component" value="Unassembled WGS sequence"/>
</dbReference>
<keyword evidence="7" id="KW-1185">Reference proteome</keyword>
<evidence type="ECO:0000313" key="6">
    <source>
        <dbReference type="EMBL" id="MBM6753444.1"/>
    </source>
</evidence>
<dbReference type="PANTHER" id="PTHR30346">
    <property type="entry name" value="TRANSCRIPTIONAL DUAL REGULATOR HCAR-RELATED"/>
    <property type="match status" value="1"/>
</dbReference>
<organism evidence="6 7">
    <name type="scientific">Limosilactobacillus alvi</name>
    <dbReference type="NCBI Taxonomy" id="990412"/>
    <lineage>
        <taxon>Bacteria</taxon>
        <taxon>Bacillati</taxon>
        <taxon>Bacillota</taxon>
        <taxon>Bacilli</taxon>
        <taxon>Lactobacillales</taxon>
        <taxon>Lactobacillaceae</taxon>
        <taxon>Limosilactobacillus</taxon>
    </lineage>
</organism>
<dbReference type="PROSITE" id="PS50931">
    <property type="entry name" value="HTH_LYSR"/>
    <property type="match status" value="1"/>
</dbReference>
<keyword evidence="4" id="KW-0804">Transcription</keyword>